<proteinExistence type="predicted"/>
<evidence type="ECO:0000313" key="3">
    <source>
        <dbReference type="Proteomes" id="UP001270362"/>
    </source>
</evidence>
<feature type="compositionally biased region" description="Polar residues" evidence="1">
    <location>
        <begin position="478"/>
        <end position="493"/>
    </location>
</feature>
<keyword evidence="3" id="KW-1185">Reference proteome</keyword>
<reference evidence="2" key="2">
    <citation type="submission" date="2023-06" db="EMBL/GenBank/DDBJ databases">
        <authorList>
            <consortium name="Lawrence Berkeley National Laboratory"/>
            <person name="Haridas S."/>
            <person name="Hensen N."/>
            <person name="Bonometti L."/>
            <person name="Westerberg I."/>
            <person name="Brannstrom I.O."/>
            <person name="Guillou S."/>
            <person name="Cros-Aarteil S."/>
            <person name="Calhoun S."/>
            <person name="Kuo A."/>
            <person name="Mondo S."/>
            <person name="Pangilinan J."/>
            <person name="Riley R."/>
            <person name="Labutti K."/>
            <person name="Andreopoulos B."/>
            <person name="Lipzen A."/>
            <person name="Chen C."/>
            <person name="Yanf M."/>
            <person name="Daum C."/>
            <person name="Ng V."/>
            <person name="Clum A."/>
            <person name="Steindorff A."/>
            <person name="Ohm R."/>
            <person name="Martin F."/>
            <person name="Silar P."/>
            <person name="Natvig D."/>
            <person name="Lalanne C."/>
            <person name="Gautier V."/>
            <person name="Ament-Velasquez S.L."/>
            <person name="Kruys A."/>
            <person name="Hutchinson M.I."/>
            <person name="Powell A.J."/>
            <person name="Barry K."/>
            <person name="Miller A.N."/>
            <person name="Grigoriev I.V."/>
            <person name="Debuchy R."/>
            <person name="Gladieux P."/>
            <person name="Thoren M.H."/>
            <person name="Johannesson H."/>
        </authorList>
    </citation>
    <scope>NUCLEOTIDE SEQUENCE</scope>
    <source>
        <strain evidence="2">CBS 314.62</strain>
    </source>
</reference>
<dbReference type="EMBL" id="JAULSO010000003">
    <property type="protein sequence ID" value="KAK3685237.1"/>
    <property type="molecule type" value="Genomic_DNA"/>
</dbReference>
<comment type="caution">
    <text evidence="2">The sequence shown here is derived from an EMBL/GenBank/DDBJ whole genome shotgun (WGS) entry which is preliminary data.</text>
</comment>
<evidence type="ECO:0008006" key="4">
    <source>
        <dbReference type="Google" id="ProtNLM"/>
    </source>
</evidence>
<evidence type="ECO:0000256" key="1">
    <source>
        <dbReference type="SAM" id="MobiDB-lite"/>
    </source>
</evidence>
<organism evidence="2 3">
    <name type="scientific">Podospora appendiculata</name>
    <dbReference type="NCBI Taxonomy" id="314037"/>
    <lineage>
        <taxon>Eukaryota</taxon>
        <taxon>Fungi</taxon>
        <taxon>Dikarya</taxon>
        <taxon>Ascomycota</taxon>
        <taxon>Pezizomycotina</taxon>
        <taxon>Sordariomycetes</taxon>
        <taxon>Sordariomycetidae</taxon>
        <taxon>Sordariales</taxon>
        <taxon>Podosporaceae</taxon>
        <taxon>Podospora</taxon>
    </lineage>
</organism>
<evidence type="ECO:0000313" key="2">
    <source>
        <dbReference type="EMBL" id="KAK3685237.1"/>
    </source>
</evidence>
<name>A0AAE0X4W3_9PEZI</name>
<dbReference type="AlphaFoldDB" id="A0AAE0X4W3"/>
<reference evidence="2" key="1">
    <citation type="journal article" date="2023" name="Mol. Phylogenet. Evol.">
        <title>Genome-scale phylogeny and comparative genomics of the fungal order Sordariales.</title>
        <authorList>
            <person name="Hensen N."/>
            <person name="Bonometti L."/>
            <person name="Westerberg I."/>
            <person name="Brannstrom I.O."/>
            <person name="Guillou S."/>
            <person name="Cros-Aarteil S."/>
            <person name="Calhoun S."/>
            <person name="Haridas S."/>
            <person name="Kuo A."/>
            <person name="Mondo S."/>
            <person name="Pangilinan J."/>
            <person name="Riley R."/>
            <person name="LaButti K."/>
            <person name="Andreopoulos B."/>
            <person name="Lipzen A."/>
            <person name="Chen C."/>
            <person name="Yan M."/>
            <person name="Daum C."/>
            <person name="Ng V."/>
            <person name="Clum A."/>
            <person name="Steindorff A."/>
            <person name="Ohm R.A."/>
            <person name="Martin F."/>
            <person name="Silar P."/>
            <person name="Natvig D.O."/>
            <person name="Lalanne C."/>
            <person name="Gautier V."/>
            <person name="Ament-Velasquez S.L."/>
            <person name="Kruys A."/>
            <person name="Hutchinson M.I."/>
            <person name="Powell A.J."/>
            <person name="Barry K."/>
            <person name="Miller A.N."/>
            <person name="Grigoriev I.V."/>
            <person name="Debuchy R."/>
            <person name="Gladieux P."/>
            <person name="Hiltunen Thoren M."/>
            <person name="Johannesson H."/>
        </authorList>
    </citation>
    <scope>NUCLEOTIDE SEQUENCE</scope>
    <source>
        <strain evidence="2">CBS 314.62</strain>
    </source>
</reference>
<gene>
    <name evidence="2" type="ORF">B0T22DRAFT_213507</name>
</gene>
<dbReference type="Proteomes" id="UP001270362">
    <property type="component" value="Unassembled WGS sequence"/>
</dbReference>
<accession>A0AAE0X4W3</accession>
<sequence>MAATLPSIADPRVQVDLRRQPSQAELDAFRLPECRDISELAGTQLYDINDYEFGHVMTTLEPDSFDGLRARQFIHRTYSRVRHPVIDETDEHAYGHEAPAQEFMAFRSCHIGLRDIETRGEYPTGDAIYHLGHRVLSWLQNIPHAPIMQRDDWFWIPQAYMLSNAQTPLALADPELVNYVTEMGDRSGDRAPFGKARFTLHLVHYSTPKHYALIIRQASTGNRWYLDTLRSTRKKHNEAFSMLDTWLTGSGVKKPPRAKSRVVETVPLQEDDRSCGFQTIANAIVFVCFGCFGWNNISHWRDGEVPNNRRMLRELKTCLNALMGRRWTAPQLGPGEASRWSRYEVLEEEKEMQIRRIEEERKKKEQEKQKEKEREKEKGKGKEKETGEEAEKEAEKEPEETLGQGNDSGVDTSDEALGITSGDKEKARGVLLRIKDDKKKTAAKAAKKASQGGKRQRTTDNDDGASRSPLKRQRRPATNKSQNVQATTSASLPKTQTTTTGKAKATRKPVSKATDKGKGVTEPKVPNAAV</sequence>
<feature type="compositionally biased region" description="Low complexity" evidence="1">
    <location>
        <begin position="494"/>
        <end position="503"/>
    </location>
</feature>
<feature type="compositionally biased region" description="Basic and acidic residues" evidence="1">
    <location>
        <begin position="422"/>
        <end position="440"/>
    </location>
</feature>
<feature type="region of interest" description="Disordered" evidence="1">
    <location>
        <begin position="360"/>
        <end position="530"/>
    </location>
</feature>
<feature type="compositionally biased region" description="Basic and acidic residues" evidence="1">
    <location>
        <begin position="360"/>
        <end position="395"/>
    </location>
</feature>
<protein>
    <recommendedName>
        <fullName evidence="4">Ubiquitin-like protease family profile domain-containing protein</fullName>
    </recommendedName>
</protein>